<sequence length="240" mass="25649">MAWARLYRAAPPAPPLCRRRVAAVVELAVAQEMRGLPRGIGRHHQATVAGAHHAMVGQPRQAGLGQCHGAVGGIVDRPQQAAQPMRYRAGDQSDFGLALPVRQAIQQQLAAASQRQPPAMLGQRARSTTAAQRRAQADHALHIQLRLAAQGLQREQPTQAVTDQRQRPGIGQPLQQLRHGYVGATEHRGVTERVHLKTTRAQAPGQRPDPGAGIPDAMQQQYGGSHANSLAVSGAGTYGN</sequence>
<evidence type="ECO:0000313" key="2">
    <source>
        <dbReference type="Proteomes" id="UP001172386"/>
    </source>
</evidence>
<protein>
    <submittedName>
        <fullName evidence="1">Uncharacterized protein</fullName>
    </submittedName>
</protein>
<dbReference type="EMBL" id="JAPDRQ010000236">
    <property type="protein sequence ID" value="KAJ9651770.1"/>
    <property type="molecule type" value="Genomic_DNA"/>
</dbReference>
<name>A0ACC2ZVT7_9EURO</name>
<accession>A0ACC2ZVT7</accession>
<reference evidence="1" key="1">
    <citation type="submission" date="2022-10" db="EMBL/GenBank/DDBJ databases">
        <title>Culturing micro-colonial fungi from biological soil crusts in the Mojave desert and describing Neophaeococcomyces mojavensis, and introducing the new genera and species Taxawa tesnikishii.</title>
        <authorList>
            <person name="Kurbessoian T."/>
            <person name="Stajich J.E."/>
        </authorList>
    </citation>
    <scope>NUCLEOTIDE SEQUENCE</scope>
    <source>
        <strain evidence="1">JES_112</strain>
    </source>
</reference>
<proteinExistence type="predicted"/>
<comment type="caution">
    <text evidence="1">The sequence shown here is derived from an EMBL/GenBank/DDBJ whole genome shotgun (WGS) entry which is preliminary data.</text>
</comment>
<dbReference type="Proteomes" id="UP001172386">
    <property type="component" value="Unassembled WGS sequence"/>
</dbReference>
<evidence type="ECO:0000313" key="1">
    <source>
        <dbReference type="EMBL" id="KAJ9651770.1"/>
    </source>
</evidence>
<organism evidence="1 2">
    <name type="scientific">Neophaeococcomyces mojaviensis</name>
    <dbReference type="NCBI Taxonomy" id="3383035"/>
    <lineage>
        <taxon>Eukaryota</taxon>
        <taxon>Fungi</taxon>
        <taxon>Dikarya</taxon>
        <taxon>Ascomycota</taxon>
        <taxon>Pezizomycotina</taxon>
        <taxon>Eurotiomycetes</taxon>
        <taxon>Chaetothyriomycetidae</taxon>
        <taxon>Chaetothyriales</taxon>
        <taxon>Chaetothyriales incertae sedis</taxon>
        <taxon>Neophaeococcomyces</taxon>
    </lineage>
</organism>
<keyword evidence="2" id="KW-1185">Reference proteome</keyword>
<gene>
    <name evidence="1" type="ORF">H2198_008949</name>
</gene>